<accession>A0A433SM21</accession>
<name>A0A433SM21_ELYCH</name>
<protein>
    <submittedName>
        <fullName evidence="1">Uncharacterized protein</fullName>
    </submittedName>
</protein>
<dbReference type="AlphaFoldDB" id="A0A433SM21"/>
<sequence>MCSKTDGTKMKEEGTVASATIHSVPRTRLCVLESDAIHNLAQSLFSTYLYIEDSHIQILSYRGVKIEPYRQSRVELTLSRAAQRVNRNKQHLVRQAILPSTTFLMTIWVTWSAVRTSPAWYWESTFRALPLGNPARISPGTRNQNDETYLSYVGFTGAVNIVPIVPATAVGPFRGLYTEAEDTPPYEPPAKVLRGLAVRLAGTMATPQALHEPAAKATIRLRNPLYFYKTFLSV</sequence>
<dbReference type="Proteomes" id="UP000271974">
    <property type="component" value="Unassembled WGS sequence"/>
</dbReference>
<gene>
    <name evidence="1" type="ORF">EGW08_022072</name>
</gene>
<reference evidence="1 2" key="1">
    <citation type="submission" date="2019-01" db="EMBL/GenBank/DDBJ databases">
        <title>A draft genome assembly of the solar-powered sea slug Elysia chlorotica.</title>
        <authorList>
            <person name="Cai H."/>
            <person name="Li Q."/>
            <person name="Fang X."/>
            <person name="Li J."/>
            <person name="Curtis N.E."/>
            <person name="Altenburger A."/>
            <person name="Shibata T."/>
            <person name="Feng M."/>
            <person name="Maeda T."/>
            <person name="Schwartz J.A."/>
            <person name="Shigenobu S."/>
            <person name="Lundholm N."/>
            <person name="Nishiyama T."/>
            <person name="Yang H."/>
            <person name="Hasebe M."/>
            <person name="Li S."/>
            <person name="Pierce S.K."/>
            <person name="Wang J."/>
        </authorList>
    </citation>
    <scope>NUCLEOTIDE SEQUENCE [LARGE SCALE GENOMIC DNA]</scope>
    <source>
        <strain evidence="1">EC2010</strain>
        <tissue evidence="1">Whole organism of an adult</tissue>
    </source>
</reference>
<comment type="caution">
    <text evidence="1">The sequence shown here is derived from an EMBL/GenBank/DDBJ whole genome shotgun (WGS) entry which is preliminary data.</text>
</comment>
<evidence type="ECO:0000313" key="2">
    <source>
        <dbReference type="Proteomes" id="UP000271974"/>
    </source>
</evidence>
<keyword evidence="2" id="KW-1185">Reference proteome</keyword>
<organism evidence="1 2">
    <name type="scientific">Elysia chlorotica</name>
    <name type="common">Eastern emerald elysia</name>
    <name type="synonym">Sea slug</name>
    <dbReference type="NCBI Taxonomy" id="188477"/>
    <lineage>
        <taxon>Eukaryota</taxon>
        <taxon>Metazoa</taxon>
        <taxon>Spiralia</taxon>
        <taxon>Lophotrochozoa</taxon>
        <taxon>Mollusca</taxon>
        <taxon>Gastropoda</taxon>
        <taxon>Heterobranchia</taxon>
        <taxon>Euthyneura</taxon>
        <taxon>Panpulmonata</taxon>
        <taxon>Sacoglossa</taxon>
        <taxon>Placobranchoidea</taxon>
        <taxon>Plakobranchidae</taxon>
        <taxon>Elysia</taxon>
    </lineage>
</organism>
<proteinExistence type="predicted"/>
<evidence type="ECO:0000313" key="1">
    <source>
        <dbReference type="EMBL" id="RUS70170.1"/>
    </source>
</evidence>
<dbReference type="EMBL" id="RQTK01001474">
    <property type="protein sequence ID" value="RUS70170.1"/>
    <property type="molecule type" value="Genomic_DNA"/>
</dbReference>